<reference evidence="1 2" key="1">
    <citation type="submission" date="2020-10" db="EMBL/GenBank/DDBJ databases">
        <title>Connecting structure to function with the recovery of over 1000 high-quality activated sludge metagenome-assembled genomes encoding full-length rRNA genes using long-read sequencing.</title>
        <authorList>
            <person name="Singleton C.M."/>
            <person name="Petriglieri F."/>
            <person name="Kristensen J.M."/>
            <person name="Kirkegaard R.H."/>
            <person name="Michaelsen T.Y."/>
            <person name="Andersen M.H."/>
            <person name="Karst S.M."/>
            <person name="Dueholm M.S."/>
            <person name="Nielsen P.H."/>
            <person name="Albertsen M."/>
        </authorList>
    </citation>
    <scope>NUCLEOTIDE SEQUENCE [LARGE SCALE GENOMIC DNA]</scope>
    <source>
        <strain evidence="1">Ribe_18-Q3-R11-54_BAT3C.373</strain>
    </source>
</reference>
<proteinExistence type="predicted"/>
<comment type="caution">
    <text evidence="1">The sequence shown here is derived from an EMBL/GenBank/DDBJ whole genome shotgun (WGS) entry which is preliminary data.</text>
</comment>
<protein>
    <recommendedName>
        <fullName evidence="3">DUF5655 domain-containing protein</fullName>
    </recommendedName>
</protein>
<dbReference type="AlphaFoldDB" id="A0A9D7XCX1"/>
<evidence type="ECO:0000313" key="2">
    <source>
        <dbReference type="Proteomes" id="UP000808349"/>
    </source>
</evidence>
<dbReference type="EMBL" id="JADKFW010000002">
    <property type="protein sequence ID" value="MBK9715961.1"/>
    <property type="molecule type" value="Genomic_DNA"/>
</dbReference>
<evidence type="ECO:0000313" key="1">
    <source>
        <dbReference type="EMBL" id="MBK9715961.1"/>
    </source>
</evidence>
<organism evidence="1 2">
    <name type="scientific">Candidatus Defluviibacterium haderslevense</name>
    <dbReference type="NCBI Taxonomy" id="2981993"/>
    <lineage>
        <taxon>Bacteria</taxon>
        <taxon>Pseudomonadati</taxon>
        <taxon>Bacteroidota</taxon>
        <taxon>Saprospiria</taxon>
        <taxon>Saprospirales</taxon>
        <taxon>Saprospiraceae</taxon>
        <taxon>Candidatus Defluviibacterium</taxon>
    </lineage>
</organism>
<name>A0A9D7XCX1_9BACT</name>
<sequence length="265" mass="31704">MQIWQYPNIELDDEEIENDEDYNIYNTPDPKNKKLDYFIFKDEKIITDEVAKMYYHVVKAVFEENPSAFNHPDLKILLDLSTNPNDLRSPYKINSSYYIEANIDNNSKFKKLRTLLTKFDYEDELLINFSSRELDEIESEVKDRAYWDENSSKESLELLDECLKIINAFQPLISFNYTQSYIRLTKDFKRQNFVLFLPKQAFIRAELFVVNSDEWVKKLEETGFKVNSVGKRSGRIKFRISRENILSNRPLLRELFSQSYDNWQN</sequence>
<gene>
    <name evidence="1" type="ORF">IPO85_00230</name>
</gene>
<evidence type="ECO:0008006" key="3">
    <source>
        <dbReference type="Google" id="ProtNLM"/>
    </source>
</evidence>
<dbReference type="Proteomes" id="UP000808349">
    <property type="component" value="Unassembled WGS sequence"/>
</dbReference>
<accession>A0A9D7XCX1</accession>